<dbReference type="GO" id="GO:0005737">
    <property type="term" value="C:cytoplasm"/>
    <property type="evidence" value="ECO:0007669"/>
    <property type="project" value="TreeGrafter"/>
</dbReference>
<name>A0A844Y1Q6_9SPHN</name>
<proteinExistence type="predicted"/>
<evidence type="ECO:0000259" key="2">
    <source>
        <dbReference type="PROSITE" id="PS50405"/>
    </source>
</evidence>
<dbReference type="PROSITE" id="PS50404">
    <property type="entry name" value="GST_NTER"/>
    <property type="match status" value="1"/>
</dbReference>
<dbReference type="Pfam" id="PF13417">
    <property type="entry name" value="GST_N_3"/>
    <property type="match status" value="1"/>
</dbReference>
<accession>A0A844Y1Q6</accession>
<dbReference type="Proteomes" id="UP000444185">
    <property type="component" value="Unassembled WGS sequence"/>
</dbReference>
<gene>
    <name evidence="3" type="ORF">GRI42_08140</name>
</gene>
<feature type="domain" description="GST C-terminal" evidence="2">
    <location>
        <begin position="82"/>
        <end position="210"/>
    </location>
</feature>
<organism evidence="3 4">
    <name type="scientific">Qipengyuania gaetbuli</name>
    <dbReference type="NCBI Taxonomy" id="266952"/>
    <lineage>
        <taxon>Bacteria</taxon>
        <taxon>Pseudomonadati</taxon>
        <taxon>Pseudomonadota</taxon>
        <taxon>Alphaproteobacteria</taxon>
        <taxon>Sphingomonadales</taxon>
        <taxon>Erythrobacteraceae</taxon>
        <taxon>Qipengyuania</taxon>
    </lineage>
</organism>
<dbReference type="PROSITE" id="PS50405">
    <property type="entry name" value="GST_CTER"/>
    <property type="match status" value="1"/>
</dbReference>
<evidence type="ECO:0000259" key="1">
    <source>
        <dbReference type="PROSITE" id="PS50404"/>
    </source>
</evidence>
<dbReference type="InterPro" id="IPR036249">
    <property type="entry name" value="Thioredoxin-like_sf"/>
</dbReference>
<keyword evidence="4" id="KW-1185">Reference proteome</keyword>
<dbReference type="PANTHER" id="PTHR43968:SF6">
    <property type="entry name" value="GLUTATHIONE S-TRANSFERASE OMEGA"/>
    <property type="match status" value="1"/>
</dbReference>
<dbReference type="PANTHER" id="PTHR43968">
    <property type="match status" value="1"/>
</dbReference>
<dbReference type="SUPFAM" id="SSF47616">
    <property type="entry name" value="GST C-terminal domain-like"/>
    <property type="match status" value="1"/>
</dbReference>
<dbReference type="CDD" id="cd03060">
    <property type="entry name" value="GST_N_Omega_like"/>
    <property type="match status" value="1"/>
</dbReference>
<dbReference type="InterPro" id="IPR036282">
    <property type="entry name" value="Glutathione-S-Trfase_C_sf"/>
</dbReference>
<dbReference type="InterPro" id="IPR050983">
    <property type="entry name" value="GST_Omega/HSP26"/>
</dbReference>
<dbReference type="OrthoDB" id="9813092at2"/>
<sequence>MSGASWSLAVTAETVLYSFRRCPYAMRARMALKVSGAEYEHREVVLRDKPAAMLEASPKGTVPVLVLPDGSVIEESLEVMFWALAQDDPERWLDRKDDDLVAANDGPFKHSLDRYKYHTRYEDVNPEAHREQCIAHLARLEERLADQPFLSGQARGFTDIAIFPFVRQFANHDAERFEAENLPRTRAWLDGLTGSELFAAIMAKFPKWEPAEA</sequence>
<dbReference type="GO" id="GO:0016740">
    <property type="term" value="F:transferase activity"/>
    <property type="evidence" value="ECO:0007669"/>
    <property type="project" value="UniProtKB-KW"/>
</dbReference>
<dbReference type="CDD" id="cd03196">
    <property type="entry name" value="GST_C_5"/>
    <property type="match status" value="1"/>
</dbReference>
<dbReference type="Gene3D" id="1.20.1050.10">
    <property type="match status" value="1"/>
</dbReference>
<evidence type="ECO:0000313" key="3">
    <source>
        <dbReference type="EMBL" id="MXO51273.1"/>
    </source>
</evidence>
<feature type="domain" description="GST N-terminal" evidence="1">
    <location>
        <begin position="12"/>
        <end position="91"/>
    </location>
</feature>
<dbReference type="SUPFAM" id="SSF52833">
    <property type="entry name" value="Thioredoxin-like"/>
    <property type="match status" value="1"/>
</dbReference>
<comment type="caution">
    <text evidence="3">The sequence shown here is derived from an EMBL/GenBank/DDBJ whole genome shotgun (WGS) entry which is preliminary data.</text>
</comment>
<keyword evidence="3" id="KW-0808">Transferase</keyword>
<evidence type="ECO:0000313" key="4">
    <source>
        <dbReference type="Proteomes" id="UP000444185"/>
    </source>
</evidence>
<dbReference type="EMBL" id="WTYF01000004">
    <property type="protein sequence ID" value="MXO51273.1"/>
    <property type="molecule type" value="Genomic_DNA"/>
</dbReference>
<dbReference type="InterPro" id="IPR004045">
    <property type="entry name" value="Glutathione_S-Trfase_N"/>
</dbReference>
<protein>
    <submittedName>
        <fullName evidence="3">Glutathione S-transferase</fullName>
    </submittedName>
</protein>
<reference evidence="3 4" key="1">
    <citation type="submission" date="2019-12" db="EMBL/GenBank/DDBJ databases">
        <title>Genomic-based taxomic classification of the family Erythrobacteraceae.</title>
        <authorList>
            <person name="Xu L."/>
        </authorList>
    </citation>
    <scope>NUCLEOTIDE SEQUENCE [LARGE SCALE GENOMIC DNA]</scope>
    <source>
        <strain evidence="3 4">DSM 16225</strain>
    </source>
</reference>
<dbReference type="AlphaFoldDB" id="A0A844Y1Q6"/>
<dbReference type="Pfam" id="PF13410">
    <property type="entry name" value="GST_C_2"/>
    <property type="match status" value="1"/>
</dbReference>
<dbReference type="InterPro" id="IPR010987">
    <property type="entry name" value="Glutathione-S-Trfase_C-like"/>
</dbReference>
<dbReference type="Gene3D" id="3.40.30.10">
    <property type="entry name" value="Glutaredoxin"/>
    <property type="match status" value="1"/>
</dbReference>